<evidence type="ECO:0000313" key="9">
    <source>
        <dbReference type="EMBL" id="KAK9821280.1"/>
    </source>
</evidence>
<dbReference type="InterPro" id="IPR050699">
    <property type="entry name" value="RNA-DNA_Helicase"/>
</dbReference>
<dbReference type="PROSITE" id="PS51194">
    <property type="entry name" value="HELICASE_CTER"/>
    <property type="match status" value="1"/>
</dbReference>
<gene>
    <name evidence="9" type="ORF">WJX74_008477</name>
</gene>
<reference evidence="9 10" key="1">
    <citation type="journal article" date="2024" name="Nat. Commun.">
        <title>Phylogenomics reveals the evolutionary origins of lichenization in chlorophyte algae.</title>
        <authorList>
            <person name="Puginier C."/>
            <person name="Libourel C."/>
            <person name="Otte J."/>
            <person name="Skaloud P."/>
            <person name="Haon M."/>
            <person name="Grisel S."/>
            <person name="Petersen M."/>
            <person name="Berrin J.G."/>
            <person name="Delaux P.M."/>
            <person name="Dal Grande F."/>
            <person name="Keller J."/>
        </authorList>
    </citation>
    <scope>NUCLEOTIDE SEQUENCE [LARGE SCALE GENOMIC DNA]</scope>
    <source>
        <strain evidence="9 10">SAG 2145</strain>
    </source>
</reference>
<feature type="region of interest" description="Disordered" evidence="6">
    <location>
        <begin position="58"/>
        <end position="82"/>
    </location>
</feature>
<evidence type="ECO:0000259" key="8">
    <source>
        <dbReference type="PROSITE" id="PS51194"/>
    </source>
</evidence>
<dbReference type="GO" id="GO:0003676">
    <property type="term" value="F:nucleic acid binding"/>
    <property type="evidence" value="ECO:0007669"/>
    <property type="project" value="InterPro"/>
</dbReference>
<dbReference type="GO" id="GO:0070478">
    <property type="term" value="P:nuclear-transcribed mRNA catabolic process, 3'-5' exonucleolytic nonsense-mediated decay"/>
    <property type="evidence" value="ECO:0007669"/>
    <property type="project" value="TreeGrafter"/>
</dbReference>
<accession>A0AAW1QIL6</accession>
<dbReference type="InterPro" id="IPR012961">
    <property type="entry name" value="Ski2/MTR4_C"/>
</dbReference>
<feature type="domain" description="Helicase C-terminal" evidence="8">
    <location>
        <begin position="377"/>
        <end position="576"/>
    </location>
</feature>
<dbReference type="SMART" id="SM01142">
    <property type="entry name" value="DSHCT"/>
    <property type="match status" value="1"/>
</dbReference>
<dbReference type="Proteomes" id="UP001438707">
    <property type="component" value="Unassembled WGS sequence"/>
</dbReference>
<evidence type="ECO:0000256" key="5">
    <source>
        <dbReference type="SAM" id="Coils"/>
    </source>
</evidence>
<evidence type="ECO:0000256" key="4">
    <source>
        <dbReference type="ARBA" id="ARBA00022840"/>
    </source>
</evidence>
<dbReference type="Pfam" id="PF00271">
    <property type="entry name" value="Helicase_C"/>
    <property type="match status" value="1"/>
</dbReference>
<dbReference type="InterPro" id="IPR011545">
    <property type="entry name" value="DEAD/DEAH_box_helicase_dom"/>
</dbReference>
<dbReference type="PANTHER" id="PTHR12131">
    <property type="entry name" value="ATP-DEPENDENT RNA AND DNA HELICASE"/>
    <property type="match status" value="1"/>
</dbReference>
<dbReference type="PROSITE" id="PS51192">
    <property type="entry name" value="HELICASE_ATP_BIND_1"/>
    <property type="match status" value="1"/>
</dbReference>
<dbReference type="Gene3D" id="1.10.3380.30">
    <property type="match status" value="1"/>
</dbReference>
<dbReference type="InterPro" id="IPR001650">
    <property type="entry name" value="Helicase_C-like"/>
</dbReference>
<dbReference type="GO" id="GO:0004386">
    <property type="term" value="F:helicase activity"/>
    <property type="evidence" value="ECO:0007669"/>
    <property type="project" value="UniProtKB-KW"/>
</dbReference>
<evidence type="ECO:0000256" key="6">
    <source>
        <dbReference type="SAM" id="MobiDB-lite"/>
    </source>
</evidence>
<dbReference type="InterPro" id="IPR014001">
    <property type="entry name" value="Helicase_ATP-bd"/>
</dbReference>
<keyword evidence="1" id="KW-0547">Nucleotide-binding</keyword>
<evidence type="ECO:0000256" key="2">
    <source>
        <dbReference type="ARBA" id="ARBA00022801"/>
    </source>
</evidence>
<dbReference type="Pfam" id="PF08148">
    <property type="entry name" value="DSHCT"/>
    <property type="match status" value="1"/>
</dbReference>
<dbReference type="GO" id="GO:0005524">
    <property type="term" value="F:ATP binding"/>
    <property type="evidence" value="ECO:0007669"/>
    <property type="project" value="UniProtKB-KW"/>
</dbReference>
<dbReference type="GO" id="GO:0016787">
    <property type="term" value="F:hydrolase activity"/>
    <property type="evidence" value="ECO:0007669"/>
    <property type="project" value="UniProtKB-KW"/>
</dbReference>
<dbReference type="PANTHER" id="PTHR12131:SF1">
    <property type="entry name" value="ATP-DEPENDENT RNA HELICASE SUPV3L1, MITOCHONDRIAL-RELATED"/>
    <property type="match status" value="1"/>
</dbReference>
<sequence>MQKEGKSVKECAGQVRKRPSALLTAISTFISSGRTATWDLHPQTVLPRPTASTVLQQQRRQLGRRPSHQLANDSSSSSIRALADPAAESAVEDLIPGVMTQRPQVVSFEDVAAAFTYTFDRFQQQAVEKFLAGHSVVVCAPTASGKTAIAEAAAIAVLARGQRVIYTTPLKALSNQKLVELRDRFGHETVGLQTGDASLNMDAQVVVMTTEILRNIMYRADAPSGEEAAPPVRATEDRLADVGMVVLDEVHYLGDPDRGSVWEEVIINCPTHIQLLCLSATVANPDDLGGWISEVHGTCETVVTRHRPIPLSWHYGHNVEERAEITPLPLQRLTREEKQFKGFGRAPVRMRKLDDQDDLSAMLGRDEGLARWRRIPDMPDLVLRLREADFLPAIWFIFSRAGCDTAAITLLQTGIKLVTTREQAIIDKELQALRELQPEAVRSEMVPALHNGITSHHAGCLPGWKGLIERLFQQGALKLVFATDTLAAGINMPARTTVISSLSRRRNVGHALLLHNELLQMAGRAGRRGFDTAGQCIILQNRYEEAEVALDIIARGPEPLQSQFSIGYNMVLNLLHRFTLPEAQAFVQRSFNAFLRGEGWRRKLAEIETMEERVRIMLDQVAASDGKDSSRGAAASYDKAKGRLKEERRALKLLMSQATDERGALATQTLGAAGLPHMVGLSLDPTNPDDFQLQPAMVVAQVSGLDNPSLSRLTDDDDRATQWLCLTSDNRMLIVQPQHIGGFVEGILGAAEGGRALLAVSQAADTHDAFGWRQSIGGFLSAPGTATTAAYAARIPGIEAITPLQLSQEMEEAVEQQQDRAAEARKAMLKLKAEAQAFSGPGPNRLRIKAESLQRRANEARESLEDQQGAGTWRSFQNIMAMLSQADALDGESIFQAGRASEAAAGAASGAAGAEARDSQRVQVLPLGDVARQINGTNELWLATVLTSPELQSLTPPQLAALLSGVTSEMGTRSSPTVRYEASATVVACMEALEPARLSLYQLQMAHGLEIPLAVDLRLAGLVEAWANGAAWKQIMQDCNLDDGDVARLFSRTADLLRQAAHCPGIEPDLRRAARRAMRDLDRPPISDLVM</sequence>
<keyword evidence="5" id="KW-0175">Coiled coil</keyword>
<dbReference type="SMART" id="SM00487">
    <property type="entry name" value="DEXDc"/>
    <property type="match status" value="1"/>
</dbReference>
<proteinExistence type="predicted"/>
<comment type="caution">
    <text evidence="9">The sequence shown here is derived from an EMBL/GenBank/DDBJ whole genome shotgun (WGS) entry which is preliminary data.</text>
</comment>
<feature type="compositionally biased region" description="Polar residues" evidence="6">
    <location>
        <begin position="69"/>
        <end position="79"/>
    </location>
</feature>
<organism evidence="9 10">
    <name type="scientific">Apatococcus lobatus</name>
    <dbReference type="NCBI Taxonomy" id="904363"/>
    <lineage>
        <taxon>Eukaryota</taxon>
        <taxon>Viridiplantae</taxon>
        <taxon>Chlorophyta</taxon>
        <taxon>core chlorophytes</taxon>
        <taxon>Trebouxiophyceae</taxon>
        <taxon>Chlorellales</taxon>
        <taxon>Chlorellaceae</taxon>
        <taxon>Apatococcus</taxon>
    </lineage>
</organism>
<dbReference type="Gene3D" id="3.40.50.300">
    <property type="entry name" value="P-loop containing nucleotide triphosphate hydrolases"/>
    <property type="match status" value="2"/>
</dbReference>
<dbReference type="EMBL" id="JALJOS010000039">
    <property type="protein sequence ID" value="KAK9821280.1"/>
    <property type="molecule type" value="Genomic_DNA"/>
</dbReference>
<evidence type="ECO:0000259" key="7">
    <source>
        <dbReference type="PROSITE" id="PS51192"/>
    </source>
</evidence>
<keyword evidence="2" id="KW-0378">Hydrolase</keyword>
<feature type="domain" description="Helicase ATP-binding" evidence="7">
    <location>
        <begin position="127"/>
        <end position="300"/>
    </location>
</feature>
<dbReference type="CDD" id="cd18795">
    <property type="entry name" value="SF2_C_Ski2"/>
    <property type="match status" value="1"/>
</dbReference>
<feature type="coiled-coil region" evidence="5">
    <location>
        <begin position="807"/>
        <end position="870"/>
    </location>
</feature>
<name>A0AAW1QIL6_9CHLO</name>
<evidence type="ECO:0000256" key="3">
    <source>
        <dbReference type="ARBA" id="ARBA00022806"/>
    </source>
</evidence>
<dbReference type="GO" id="GO:0055087">
    <property type="term" value="C:Ski complex"/>
    <property type="evidence" value="ECO:0007669"/>
    <property type="project" value="TreeGrafter"/>
</dbReference>
<evidence type="ECO:0000256" key="1">
    <source>
        <dbReference type="ARBA" id="ARBA00022741"/>
    </source>
</evidence>
<dbReference type="Pfam" id="PF00270">
    <property type="entry name" value="DEAD"/>
    <property type="match status" value="1"/>
</dbReference>
<dbReference type="InterPro" id="IPR027417">
    <property type="entry name" value="P-loop_NTPase"/>
</dbReference>
<keyword evidence="10" id="KW-1185">Reference proteome</keyword>
<dbReference type="SUPFAM" id="SSF52540">
    <property type="entry name" value="P-loop containing nucleoside triphosphate hydrolases"/>
    <property type="match status" value="1"/>
</dbReference>
<evidence type="ECO:0000313" key="10">
    <source>
        <dbReference type="Proteomes" id="UP001438707"/>
    </source>
</evidence>
<keyword evidence="4" id="KW-0067">ATP-binding</keyword>
<dbReference type="SMART" id="SM00490">
    <property type="entry name" value="HELICc"/>
    <property type="match status" value="1"/>
</dbReference>
<keyword evidence="3" id="KW-0347">Helicase</keyword>
<protein>
    <submittedName>
        <fullName evidence="9">Uncharacterized protein</fullName>
    </submittedName>
</protein>
<dbReference type="AlphaFoldDB" id="A0AAW1QIL6"/>